<proteinExistence type="predicted"/>
<gene>
    <name evidence="2" type="ORF">J6I44_07880</name>
</gene>
<dbReference type="InterPro" id="IPR001296">
    <property type="entry name" value="Glyco_trans_1"/>
</dbReference>
<evidence type="ECO:0000259" key="1">
    <source>
        <dbReference type="Pfam" id="PF00534"/>
    </source>
</evidence>
<dbReference type="Proteomes" id="UP001207918">
    <property type="component" value="Unassembled WGS sequence"/>
</dbReference>
<accession>A0ABT3PLI5</accession>
<dbReference type="CDD" id="cd03801">
    <property type="entry name" value="GT4_PimA-like"/>
    <property type="match status" value="1"/>
</dbReference>
<sequence>MNSDPQKVLFAFDGTLFSDDKGNYYGVHVNDSIFDRYLNLGESLSLLVRTKKINEKDKNRIPKITNPYCNIVPVPNFKSITDFIGNGAKAKAIIREAVEQSSVIIARLPSAIGSYAVQFANEFNKPVLGEVVACNWDSFWYYNYKGKLVAPYFYWKQRKIIKNIDYAIYVTQHFLQDRYPNNGESIGCSDVSLKEIDNTILDKRLKKIEAQKSPLKLGTVAALNVPYKSQDNVINVVSKLKSKGIHFEYSLVGQGDDSRLRNLVKKLGLENEVNFVGTLKHAEVFNFLDEIDIYIHPSKQEGLPRAMVEALSRALPTLGARTAGIPELLNEEDIFDKGDEQAIEQMLANLDKEKMKEQASRNFEKSKNYIGEKLNQERLNFYHKFLNDHNLEIPNKLESKVKEFSNI</sequence>
<name>A0ABT3PLI5_9BACT</name>
<keyword evidence="3" id="KW-1185">Reference proteome</keyword>
<feature type="domain" description="Glycosyl transferase family 1" evidence="1">
    <location>
        <begin position="209"/>
        <end position="362"/>
    </location>
</feature>
<organism evidence="2 3">
    <name type="scientific">Fodinibius salsisoli</name>
    <dbReference type="NCBI Taxonomy" id="2820877"/>
    <lineage>
        <taxon>Bacteria</taxon>
        <taxon>Pseudomonadati</taxon>
        <taxon>Balneolota</taxon>
        <taxon>Balneolia</taxon>
        <taxon>Balneolales</taxon>
        <taxon>Balneolaceae</taxon>
        <taxon>Fodinibius</taxon>
    </lineage>
</organism>
<evidence type="ECO:0000313" key="3">
    <source>
        <dbReference type="Proteomes" id="UP001207918"/>
    </source>
</evidence>
<dbReference type="PANTHER" id="PTHR12526">
    <property type="entry name" value="GLYCOSYLTRANSFERASE"/>
    <property type="match status" value="1"/>
</dbReference>
<reference evidence="2 3" key="1">
    <citation type="submission" date="2021-03" db="EMBL/GenBank/DDBJ databases">
        <title>Aliifodinibius sp. nov., a new bacterium isolated from saline soil.</title>
        <authorList>
            <person name="Galisteo C."/>
            <person name="De La Haba R."/>
            <person name="Sanchez-Porro C."/>
            <person name="Ventosa A."/>
        </authorList>
    </citation>
    <scope>NUCLEOTIDE SEQUENCE [LARGE SCALE GENOMIC DNA]</scope>
    <source>
        <strain evidence="2 3">1BSP15-2V2</strain>
    </source>
</reference>
<dbReference type="SUPFAM" id="SSF53756">
    <property type="entry name" value="UDP-Glycosyltransferase/glycogen phosphorylase"/>
    <property type="match status" value="1"/>
</dbReference>
<dbReference type="RefSeq" id="WP_265765505.1">
    <property type="nucleotide sequence ID" value="NZ_JAGGJA010000004.1"/>
</dbReference>
<protein>
    <submittedName>
        <fullName evidence="2">Glycosyltransferase</fullName>
    </submittedName>
</protein>
<comment type="caution">
    <text evidence="2">The sequence shown here is derived from an EMBL/GenBank/DDBJ whole genome shotgun (WGS) entry which is preliminary data.</text>
</comment>
<dbReference type="EMBL" id="JAGGJA010000004">
    <property type="protein sequence ID" value="MCW9706772.1"/>
    <property type="molecule type" value="Genomic_DNA"/>
</dbReference>
<evidence type="ECO:0000313" key="2">
    <source>
        <dbReference type="EMBL" id="MCW9706772.1"/>
    </source>
</evidence>
<dbReference type="Gene3D" id="3.40.50.2000">
    <property type="entry name" value="Glycogen Phosphorylase B"/>
    <property type="match status" value="2"/>
</dbReference>
<dbReference type="Pfam" id="PF00534">
    <property type="entry name" value="Glycos_transf_1"/>
    <property type="match status" value="1"/>
</dbReference>
<dbReference type="PANTHER" id="PTHR12526:SF630">
    <property type="entry name" value="GLYCOSYLTRANSFERASE"/>
    <property type="match status" value="1"/>
</dbReference>